<evidence type="ECO:0000256" key="11">
    <source>
        <dbReference type="SAM" id="Phobius"/>
    </source>
</evidence>
<reference evidence="13 14" key="1">
    <citation type="submission" date="2023-09" db="EMBL/GenBank/DDBJ databases">
        <authorList>
            <person name="Rey-Velasco X."/>
        </authorList>
    </citation>
    <scope>NUCLEOTIDE SEQUENCE [LARGE SCALE GENOMIC DNA]</scope>
    <source>
        <strain evidence="13 14">W431</strain>
    </source>
</reference>
<comment type="similarity">
    <text evidence="9">Belongs to the GSP H family.</text>
</comment>
<dbReference type="InterPro" id="IPR012902">
    <property type="entry name" value="N_methyl_site"/>
</dbReference>
<keyword evidence="3" id="KW-1003">Cell membrane</keyword>
<keyword evidence="14" id="KW-1185">Reference proteome</keyword>
<dbReference type="Gene3D" id="3.55.40.10">
    <property type="entry name" value="minor pseudopilin epsh domain"/>
    <property type="match status" value="1"/>
</dbReference>
<sequence length="190" mass="21238">MSRYIGFTLIEVLVALAVLISLVAIGVPSLMEYTVKLKVDNEISHLYRLLLSARNAAINTGKFTTVCPLNDNNHCTNDWAQPIYVFTDSNDNKRFEPNNDEHIIVMKSAIDKQDKLQYGKNRIGVTYASTGYLSGWGQNGTFKYCPKNHANSSRAIIVATSGRLYKSYQSQTGKHQGKDKNRSGKIILCD</sequence>
<dbReference type="InterPro" id="IPR022346">
    <property type="entry name" value="T2SS_GspH"/>
</dbReference>
<dbReference type="SUPFAM" id="SSF54523">
    <property type="entry name" value="Pili subunits"/>
    <property type="match status" value="1"/>
</dbReference>
<dbReference type="Proteomes" id="UP001266357">
    <property type="component" value="Unassembled WGS sequence"/>
</dbReference>
<evidence type="ECO:0000256" key="5">
    <source>
        <dbReference type="ARBA" id="ARBA00022519"/>
    </source>
</evidence>
<evidence type="ECO:0000256" key="6">
    <source>
        <dbReference type="ARBA" id="ARBA00022692"/>
    </source>
</evidence>
<feature type="transmembrane region" description="Helical" evidence="11">
    <location>
        <begin position="12"/>
        <end position="31"/>
    </location>
</feature>
<dbReference type="Pfam" id="PF07963">
    <property type="entry name" value="N_methyl"/>
    <property type="match status" value="1"/>
</dbReference>
<keyword evidence="7 11" id="KW-1133">Transmembrane helix</keyword>
<evidence type="ECO:0000256" key="10">
    <source>
        <dbReference type="ARBA" id="ARBA00030775"/>
    </source>
</evidence>
<evidence type="ECO:0000256" key="9">
    <source>
        <dbReference type="ARBA" id="ARBA00025772"/>
    </source>
</evidence>
<dbReference type="Pfam" id="PF12019">
    <property type="entry name" value="GspH"/>
    <property type="match status" value="1"/>
</dbReference>
<evidence type="ECO:0000256" key="4">
    <source>
        <dbReference type="ARBA" id="ARBA00022481"/>
    </source>
</evidence>
<organism evidence="13 14">
    <name type="scientific">Thalassotalea castellviae</name>
    <dbReference type="NCBI Taxonomy" id="3075612"/>
    <lineage>
        <taxon>Bacteria</taxon>
        <taxon>Pseudomonadati</taxon>
        <taxon>Pseudomonadota</taxon>
        <taxon>Gammaproteobacteria</taxon>
        <taxon>Alteromonadales</taxon>
        <taxon>Colwelliaceae</taxon>
        <taxon>Thalassotalea</taxon>
    </lineage>
</organism>
<evidence type="ECO:0000256" key="3">
    <source>
        <dbReference type="ARBA" id="ARBA00022475"/>
    </source>
</evidence>
<evidence type="ECO:0000256" key="8">
    <source>
        <dbReference type="ARBA" id="ARBA00023136"/>
    </source>
</evidence>
<dbReference type="InterPro" id="IPR045584">
    <property type="entry name" value="Pilin-like"/>
</dbReference>
<comment type="caution">
    <text evidence="13">The sequence shown here is derived from an EMBL/GenBank/DDBJ whole genome shotgun (WGS) entry which is preliminary data.</text>
</comment>
<keyword evidence="8 11" id="KW-0472">Membrane</keyword>
<accession>A0ABU3A3F8</accession>
<keyword evidence="4" id="KW-0488">Methylation</keyword>
<feature type="domain" description="General secretion pathway GspH" evidence="12">
    <location>
        <begin position="45"/>
        <end position="162"/>
    </location>
</feature>
<keyword evidence="6 11" id="KW-0812">Transmembrane</keyword>
<dbReference type="RefSeq" id="WP_311582583.1">
    <property type="nucleotide sequence ID" value="NZ_JAVRIF010000007.1"/>
</dbReference>
<gene>
    <name evidence="13" type="ORF">RM573_12675</name>
</gene>
<evidence type="ECO:0000259" key="12">
    <source>
        <dbReference type="Pfam" id="PF12019"/>
    </source>
</evidence>
<evidence type="ECO:0000313" key="13">
    <source>
        <dbReference type="EMBL" id="MDT0604455.1"/>
    </source>
</evidence>
<dbReference type="EMBL" id="JAVRIF010000007">
    <property type="protein sequence ID" value="MDT0604455.1"/>
    <property type="molecule type" value="Genomic_DNA"/>
</dbReference>
<proteinExistence type="inferred from homology"/>
<name>A0ABU3A3F8_9GAMM</name>
<keyword evidence="5" id="KW-0997">Cell inner membrane</keyword>
<comment type="subcellular location">
    <subcellularLocation>
        <location evidence="1">Cell inner membrane</location>
        <topology evidence="1">Single-pass membrane protein</topology>
    </subcellularLocation>
</comment>
<evidence type="ECO:0000313" key="14">
    <source>
        <dbReference type="Proteomes" id="UP001266357"/>
    </source>
</evidence>
<evidence type="ECO:0000256" key="7">
    <source>
        <dbReference type="ARBA" id="ARBA00022989"/>
    </source>
</evidence>
<evidence type="ECO:0000256" key="1">
    <source>
        <dbReference type="ARBA" id="ARBA00004377"/>
    </source>
</evidence>
<evidence type="ECO:0000256" key="2">
    <source>
        <dbReference type="ARBA" id="ARBA00021549"/>
    </source>
</evidence>
<dbReference type="NCBIfam" id="TIGR02532">
    <property type="entry name" value="IV_pilin_GFxxxE"/>
    <property type="match status" value="1"/>
</dbReference>
<protein>
    <recommendedName>
        <fullName evidence="2">Type II secretion system protein H</fullName>
    </recommendedName>
    <alternativeName>
        <fullName evidence="10">General secretion pathway protein H</fullName>
    </alternativeName>
</protein>